<dbReference type="SUPFAM" id="SSF81324">
    <property type="entry name" value="Voltage-gated potassium channels"/>
    <property type="match status" value="2"/>
</dbReference>
<feature type="domain" description="Potassium channel" evidence="11">
    <location>
        <begin position="547"/>
        <end position="606"/>
    </location>
</feature>
<keyword evidence="13" id="KW-1185">Reference proteome</keyword>
<feature type="disulfide bond" evidence="9">
    <location>
        <begin position="156"/>
        <end position="190"/>
    </location>
</feature>
<evidence type="ECO:0000256" key="9">
    <source>
        <dbReference type="PIRSR" id="PIRSR601580-3"/>
    </source>
</evidence>
<feature type="transmembrane region" description="Helical" evidence="10">
    <location>
        <begin position="552"/>
        <end position="573"/>
    </location>
</feature>
<dbReference type="PANTHER" id="PTHR11073">
    <property type="entry name" value="CALRETICULIN AND CALNEXIN"/>
    <property type="match status" value="1"/>
</dbReference>
<keyword evidence="7 10" id="KW-0143">Chaperone</keyword>
<dbReference type="Pfam" id="PF07885">
    <property type="entry name" value="Ion_trans_2"/>
    <property type="match status" value="2"/>
</dbReference>
<organism evidence="12 13">
    <name type="scientific">Artemia franciscana</name>
    <name type="common">Brine shrimp</name>
    <name type="synonym">Artemia sanfranciscana</name>
    <dbReference type="NCBI Taxonomy" id="6661"/>
    <lineage>
        <taxon>Eukaryota</taxon>
        <taxon>Metazoa</taxon>
        <taxon>Ecdysozoa</taxon>
        <taxon>Arthropoda</taxon>
        <taxon>Crustacea</taxon>
        <taxon>Branchiopoda</taxon>
        <taxon>Anostraca</taxon>
        <taxon>Artemiidae</taxon>
        <taxon>Artemia</taxon>
    </lineage>
</organism>
<dbReference type="InterPro" id="IPR018124">
    <property type="entry name" value="Calret/calnex_CS"/>
</dbReference>
<evidence type="ECO:0000256" key="10">
    <source>
        <dbReference type="RuleBase" id="RU362126"/>
    </source>
</evidence>
<feature type="signal peptide" evidence="10">
    <location>
        <begin position="1"/>
        <end position="24"/>
    </location>
</feature>
<evidence type="ECO:0000256" key="6">
    <source>
        <dbReference type="ARBA" id="ARBA00023136"/>
    </source>
</evidence>
<dbReference type="GO" id="GO:0006457">
    <property type="term" value="P:protein folding"/>
    <property type="evidence" value="ECO:0007669"/>
    <property type="project" value="InterPro"/>
</dbReference>
<dbReference type="Pfam" id="PF00262">
    <property type="entry name" value="Calreticulin"/>
    <property type="match status" value="2"/>
</dbReference>
<dbReference type="AlphaFoldDB" id="A0AA88L7U0"/>
<dbReference type="GO" id="GO:0005509">
    <property type="term" value="F:calcium ion binding"/>
    <property type="evidence" value="ECO:0007669"/>
    <property type="project" value="InterPro"/>
</dbReference>
<dbReference type="Gene3D" id="2.60.120.200">
    <property type="match status" value="1"/>
</dbReference>
<feature type="transmembrane region" description="Helical" evidence="10">
    <location>
        <begin position="658"/>
        <end position="675"/>
    </location>
</feature>
<evidence type="ECO:0000313" key="13">
    <source>
        <dbReference type="Proteomes" id="UP001187531"/>
    </source>
</evidence>
<dbReference type="InterPro" id="IPR001580">
    <property type="entry name" value="Calret/calnex"/>
</dbReference>
<dbReference type="FunFam" id="2.10.250.10:FF:000001">
    <property type="entry name" value="Calnexin homolog"/>
    <property type="match status" value="1"/>
</dbReference>
<dbReference type="GO" id="GO:0051082">
    <property type="term" value="F:unfolded protein binding"/>
    <property type="evidence" value="ECO:0007669"/>
    <property type="project" value="InterPro"/>
</dbReference>
<dbReference type="Gene3D" id="2.10.250.10">
    <property type="entry name" value="Calreticulin/calnexin, P domain"/>
    <property type="match status" value="1"/>
</dbReference>
<evidence type="ECO:0000256" key="7">
    <source>
        <dbReference type="ARBA" id="ARBA00023186"/>
    </source>
</evidence>
<comment type="caution">
    <text evidence="12">The sequence shown here is derived from an EMBL/GenBank/DDBJ whole genome shotgun (WGS) entry which is preliminary data.</text>
</comment>
<evidence type="ECO:0000256" key="2">
    <source>
        <dbReference type="ARBA" id="ARBA00010983"/>
    </source>
</evidence>
<proteinExistence type="inferred from homology"/>
<comment type="function">
    <text evidence="8">Calcium-binding protein that interacts with newly synthesized monoglucosylated glycoproteins in the endoplasmic reticulum. It may act in assisting protein assembly and/or in the retention within the ER of unassembled protein subunits. It seems to play a major role in the quality control apparatus of the ER by the retention of incorrectly folded proteins. Required for embryogenesis and larval development under heat and ER stress conditions. May be important for germ cell development. Involved in neuronal necrotic cell death.</text>
</comment>
<dbReference type="GO" id="GO:0036503">
    <property type="term" value="P:ERAD pathway"/>
    <property type="evidence" value="ECO:0007669"/>
    <property type="project" value="TreeGrafter"/>
</dbReference>
<evidence type="ECO:0000256" key="4">
    <source>
        <dbReference type="ARBA" id="ARBA00022824"/>
    </source>
</evidence>
<evidence type="ECO:0000256" key="8">
    <source>
        <dbReference type="ARBA" id="ARBA00053392"/>
    </source>
</evidence>
<dbReference type="FunFam" id="2.60.120.200:FF:000011">
    <property type="entry name" value="Probable calnexin"/>
    <property type="match status" value="1"/>
</dbReference>
<dbReference type="SUPFAM" id="SSF63887">
    <property type="entry name" value="P-domain of calnexin/calreticulin"/>
    <property type="match status" value="1"/>
</dbReference>
<dbReference type="SUPFAM" id="SSF49899">
    <property type="entry name" value="Concanavalin A-like lectins/glucanases"/>
    <property type="match status" value="1"/>
</dbReference>
<reference evidence="12" key="1">
    <citation type="submission" date="2023-07" db="EMBL/GenBank/DDBJ databases">
        <title>Chromosome-level genome assembly of Artemia franciscana.</title>
        <authorList>
            <person name="Jo E."/>
        </authorList>
    </citation>
    <scope>NUCLEOTIDE SEQUENCE</scope>
    <source>
        <tissue evidence="12">Whole body</tissue>
    </source>
</reference>
<dbReference type="GO" id="GO:0005789">
    <property type="term" value="C:endoplasmic reticulum membrane"/>
    <property type="evidence" value="ECO:0007669"/>
    <property type="project" value="UniProtKB-SubCell"/>
</dbReference>
<gene>
    <name evidence="12" type="ORF">QYM36_004153</name>
</gene>
<dbReference type="PROSITE" id="PS00804">
    <property type="entry name" value="CALRETICULIN_2"/>
    <property type="match status" value="1"/>
</dbReference>
<evidence type="ECO:0000256" key="5">
    <source>
        <dbReference type="ARBA" id="ARBA00022989"/>
    </source>
</evidence>
<dbReference type="EMBL" id="JAVRJZ010000007">
    <property type="protein sequence ID" value="KAK2720147.1"/>
    <property type="molecule type" value="Genomic_DNA"/>
</dbReference>
<dbReference type="InterPro" id="IPR009033">
    <property type="entry name" value="Calreticulin/calnexin_P_dom_sf"/>
</dbReference>
<evidence type="ECO:0000259" key="11">
    <source>
        <dbReference type="Pfam" id="PF07885"/>
    </source>
</evidence>
<feature type="domain" description="Potassium channel" evidence="11">
    <location>
        <begin position="662"/>
        <end position="738"/>
    </location>
</feature>
<comment type="similarity">
    <text evidence="2 10">Belongs to the calreticulin family.</text>
</comment>
<dbReference type="PANTHER" id="PTHR11073:SF1">
    <property type="entry name" value="CALNEXIN 14D-RELATED"/>
    <property type="match status" value="1"/>
</dbReference>
<dbReference type="InterPro" id="IPR013320">
    <property type="entry name" value="ConA-like_dom_sf"/>
</dbReference>
<keyword evidence="9" id="KW-1015">Disulfide bond</keyword>
<dbReference type="PRINTS" id="PR00626">
    <property type="entry name" value="CALRETICULIN"/>
</dbReference>
<sequence>MRTSKMKISLALVSCILLVCVVNAEDAVVEEVTDSSSEKVFLRLVFSPVEEVKYVSPEPDGDVYLAEYFDNPEAIGTKWVKSQAKKEGTDESLAKYDGQWAIEPASKEPIPGDLGLVMKSKAKHAAISCPLEKPFHFTDKPLIVQYDVTLQNGQECGGAYLKLLQYDKEMRLSQFTDKTPYTILFGPDKCGNDNKLHFIFQHKNPKNDNFEEKHAKKPSTKLDEYFSDKKPHLYRLQVYPDNTFDVSVDYKIINKGSLLKDMVPPVNPLSADPAAVKPEDWDEDAPEQVIDENAVKPSGWLEDEEIMIPDPTAVMPDDWDEEMDGIWEAPLIENPACESAPGCGKWTPPMIPNPEFKGKWRAPLIDNPNYRGKWRPKDYYFDPNPFHMFSIFRKKKGGRVCNELRNEPNNKLAYIELSNQSNSKGQWGFINENMGSKKDSELHVLEIDGLEIADKDAIADEYGVGGLVVTYAVMGAFAFMFIEKDVEHPMHYVVDDMRGEYVEKIWVVTDQFNVLHKDRWYTDVNKILTEYQMNMSDIIKQGYDGKTSAERWTFPSALMYTLSVFTMIGFGHLVPRTDWGKATTIMYACLGIPLYVLYFMNMGKVLASVFKWVYARLVRCSRQRSKPKRVKVIEKIKSEDIESNSDEEEEIIIVPSNACLWVMLIYLMTGTIMFAEWEQWDYIDACYFCVTSLCKIGMGDYVPGSNSQLGNNQTKLVINFVYLLVGMGIVAMCYNLMKEEVMYKLRMLKADIMTKLQDMGDRWRGN</sequence>
<keyword evidence="3 10" id="KW-0812">Transmembrane</keyword>
<keyword evidence="4 10" id="KW-0256">Endoplasmic reticulum</keyword>
<protein>
    <recommendedName>
        <fullName evidence="11">Potassium channel domain-containing protein</fullName>
    </recommendedName>
</protein>
<feature type="transmembrane region" description="Helical" evidence="10">
    <location>
        <begin position="462"/>
        <end position="482"/>
    </location>
</feature>
<accession>A0AA88L7U0</accession>
<name>A0AA88L7U0_ARTSF</name>
<feature type="transmembrane region" description="Helical" evidence="10">
    <location>
        <begin position="716"/>
        <end position="737"/>
    </location>
</feature>
<keyword evidence="6 10" id="KW-0472">Membrane</keyword>
<evidence type="ECO:0000313" key="12">
    <source>
        <dbReference type="EMBL" id="KAK2720147.1"/>
    </source>
</evidence>
<dbReference type="Gene3D" id="1.10.287.70">
    <property type="match status" value="1"/>
</dbReference>
<dbReference type="Proteomes" id="UP001187531">
    <property type="component" value="Unassembled WGS sequence"/>
</dbReference>
<comment type="subcellular location">
    <subcellularLocation>
        <location evidence="1">Endoplasmic reticulum membrane</location>
        <topology evidence="1">Single-pass type I membrane protein</topology>
    </subcellularLocation>
</comment>
<evidence type="ECO:0000256" key="1">
    <source>
        <dbReference type="ARBA" id="ARBA00004115"/>
    </source>
</evidence>
<keyword evidence="10" id="KW-0732">Signal</keyword>
<dbReference type="InterPro" id="IPR013099">
    <property type="entry name" value="K_chnl_dom"/>
</dbReference>
<feature type="transmembrane region" description="Helical" evidence="10">
    <location>
        <begin position="585"/>
        <end position="614"/>
    </location>
</feature>
<evidence type="ECO:0000256" key="3">
    <source>
        <dbReference type="ARBA" id="ARBA00022692"/>
    </source>
</evidence>
<keyword evidence="5 10" id="KW-1133">Transmembrane helix</keyword>
<feature type="chain" id="PRO_5041516523" description="Potassium channel domain-containing protein" evidence="10">
    <location>
        <begin position="25"/>
        <end position="766"/>
    </location>
</feature>